<proteinExistence type="inferred from homology"/>
<dbReference type="InterPro" id="IPR036318">
    <property type="entry name" value="FAD-bd_PCMH-like_sf"/>
</dbReference>
<dbReference type="SUPFAM" id="SSF56176">
    <property type="entry name" value="FAD-binding/transporter-associated domain-like"/>
    <property type="match status" value="1"/>
</dbReference>
<dbReference type="AlphaFoldDB" id="A0A6A6THJ9"/>
<evidence type="ECO:0000256" key="3">
    <source>
        <dbReference type="ARBA" id="ARBA00022827"/>
    </source>
</evidence>
<organism evidence="6 7">
    <name type="scientific">Lophiostoma macrostomum CBS 122681</name>
    <dbReference type="NCBI Taxonomy" id="1314788"/>
    <lineage>
        <taxon>Eukaryota</taxon>
        <taxon>Fungi</taxon>
        <taxon>Dikarya</taxon>
        <taxon>Ascomycota</taxon>
        <taxon>Pezizomycotina</taxon>
        <taxon>Dothideomycetes</taxon>
        <taxon>Pleosporomycetidae</taxon>
        <taxon>Pleosporales</taxon>
        <taxon>Lophiostomataceae</taxon>
        <taxon>Lophiostoma</taxon>
    </lineage>
</organism>
<keyword evidence="7" id="KW-1185">Reference proteome</keyword>
<comment type="similarity">
    <text evidence="1">Belongs to the oxygen-dependent FAD-linked oxidoreductase family.</text>
</comment>
<evidence type="ECO:0000256" key="1">
    <source>
        <dbReference type="ARBA" id="ARBA00005466"/>
    </source>
</evidence>
<dbReference type="EMBL" id="MU004313">
    <property type="protein sequence ID" value="KAF2658697.1"/>
    <property type="molecule type" value="Genomic_DNA"/>
</dbReference>
<reference evidence="6" key="1">
    <citation type="journal article" date="2020" name="Stud. Mycol.">
        <title>101 Dothideomycetes genomes: a test case for predicting lifestyles and emergence of pathogens.</title>
        <authorList>
            <person name="Haridas S."/>
            <person name="Albert R."/>
            <person name="Binder M."/>
            <person name="Bloem J."/>
            <person name="Labutti K."/>
            <person name="Salamov A."/>
            <person name="Andreopoulos B."/>
            <person name="Baker S."/>
            <person name="Barry K."/>
            <person name="Bills G."/>
            <person name="Bluhm B."/>
            <person name="Cannon C."/>
            <person name="Castanera R."/>
            <person name="Culley D."/>
            <person name="Daum C."/>
            <person name="Ezra D."/>
            <person name="Gonzalez J."/>
            <person name="Henrissat B."/>
            <person name="Kuo A."/>
            <person name="Liang C."/>
            <person name="Lipzen A."/>
            <person name="Lutzoni F."/>
            <person name="Magnuson J."/>
            <person name="Mondo S."/>
            <person name="Nolan M."/>
            <person name="Ohm R."/>
            <person name="Pangilinan J."/>
            <person name="Park H.-J."/>
            <person name="Ramirez L."/>
            <person name="Alfaro M."/>
            <person name="Sun H."/>
            <person name="Tritt A."/>
            <person name="Yoshinaga Y."/>
            <person name="Zwiers L.-H."/>
            <person name="Turgeon B."/>
            <person name="Goodwin S."/>
            <person name="Spatafora J."/>
            <person name="Crous P."/>
            <person name="Grigoriev I."/>
        </authorList>
    </citation>
    <scope>NUCLEOTIDE SEQUENCE</scope>
    <source>
        <strain evidence="6">CBS 122681</strain>
    </source>
</reference>
<dbReference type="PANTHER" id="PTHR42973">
    <property type="entry name" value="BINDING OXIDOREDUCTASE, PUTATIVE (AFU_ORTHOLOGUE AFUA_1G17690)-RELATED"/>
    <property type="match status" value="1"/>
</dbReference>
<keyword evidence="4" id="KW-0560">Oxidoreductase</keyword>
<evidence type="ECO:0000313" key="7">
    <source>
        <dbReference type="Proteomes" id="UP000799324"/>
    </source>
</evidence>
<dbReference type="GO" id="GO:0071949">
    <property type="term" value="F:FAD binding"/>
    <property type="evidence" value="ECO:0007669"/>
    <property type="project" value="InterPro"/>
</dbReference>
<protein>
    <submittedName>
        <fullName evidence="6">FAD-binding domain-containing protein</fullName>
    </submittedName>
</protein>
<dbReference type="InterPro" id="IPR016166">
    <property type="entry name" value="FAD-bd_PCMH"/>
</dbReference>
<dbReference type="Proteomes" id="UP000799324">
    <property type="component" value="Unassembled WGS sequence"/>
</dbReference>
<sequence>ASQILLCGTEEFNAQNATYAAQQNSEIVPAAIFLPEAKEDVAEFIRLITPTAKDGSFAFVIRGGGACPLPYGTNIEKPGITLDLAHLNQITVLEESVSIGAGASWGAVYEALDGTGRGVSGSRSSKGGIGGLALQGGLSFFSSREGCIADNVLSYEIVLAFGEIVNASATEKSDLWKALRGGSNNFGIVTRFEFRTFLQ</sequence>
<dbReference type="InterPro" id="IPR006094">
    <property type="entry name" value="Oxid_FAD_bind_N"/>
</dbReference>
<feature type="non-terminal residue" evidence="6">
    <location>
        <position position="1"/>
    </location>
</feature>
<feature type="domain" description="FAD-binding PCMH-type" evidence="5">
    <location>
        <begin position="25"/>
        <end position="199"/>
    </location>
</feature>
<gene>
    <name evidence="6" type="ORF">K491DRAFT_579364</name>
</gene>
<dbReference type="GO" id="GO:0016491">
    <property type="term" value="F:oxidoreductase activity"/>
    <property type="evidence" value="ECO:0007669"/>
    <property type="project" value="UniProtKB-KW"/>
</dbReference>
<evidence type="ECO:0000256" key="4">
    <source>
        <dbReference type="ARBA" id="ARBA00023002"/>
    </source>
</evidence>
<feature type="non-terminal residue" evidence="6">
    <location>
        <position position="199"/>
    </location>
</feature>
<dbReference type="Pfam" id="PF01565">
    <property type="entry name" value="FAD_binding_4"/>
    <property type="match status" value="1"/>
</dbReference>
<evidence type="ECO:0000256" key="2">
    <source>
        <dbReference type="ARBA" id="ARBA00022630"/>
    </source>
</evidence>
<evidence type="ECO:0000259" key="5">
    <source>
        <dbReference type="PROSITE" id="PS51387"/>
    </source>
</evidence>
<dbReference type="PANTHER" id="PTHR42973:SF22">
    <property type="entry name" value="FAD-BINDING PCMH-TYPE DOMAIN-CONTAINING PROTEIN-RELATED"/>
    <property type="match status" value="1"/>
</dbReference>
<dbReference type="OrthoDB" id="2151789at2759"/>
<evidence type="ECO:0000313" key="6">
    <source>
        <dbReference type="EMBL" id="KAF2658697.1"/>
    </source>
</evidence>
<keyword evidence="2" id="KW-0285">Flavoprotein</keyword>
<keyword evidence="3" id="KW-0274">FAD</keyword>
<dbReference type="Gene3D" id="3.30.465.10">
    <property type="match status" value="1"/>
</dbReference>
<name>A0A6A6THJ9_9PLEO</name>
<dbReference type="InterPro" id="IPR050416">
    <property type="entry name" value="FAD-linked_Oxidoreductase"/>
</dbReference>
<dbReference type="InterPro" id="IPR016169">
    <property type="entry name" value="FAD-bd_PCMH_sub2"/>
</dbReference>
<dbReference type="PROSITE" id="PS51387">
    <property type="entry name" value="FAD_PCMH"/>
    <property type="match status" value="1"/>
</dbReference>
<accession>A0A6A6THJ9</accession>